<feature type="compositionally biased region" description="Basic and acidic residues" evidence="7">
    <location>
        <begin position="647"/>
        <end position="657"/>
    </location>
</feature>
<feature type="region of interest" description="Disordered" evidence="7">
    <location>
        <begin position="698"/>
        <end position="825"/>
    </location>
</feature>
<feature type="region of interest" description="Disordered" evidence="7">
    <location>
        <begin position="365"/>
        <end position="392"/>
    </location>
</feature>
<feature type="compositionally biased region" description="Basic residues" evidence="7">
    <location>
        <begin position="967"/>
        <end position="982"/>
    </location>
</feature>
<dbReference type="OrthoDB" id="5836667at2759"/>
<dbReference type="SMART" id="SM00648">
    <property type="entry name" value="SWAP"/>
    <property type="match status" value="2"/>
</dbReference>
<dbReference type="PROSITE" id="PS50128">
    <property type="entry name" value="SURP"/>
    <property type="match status" value="2"/>
</dbReference>
<evidence type="ECO:0000256" key="5">
    <source>
        <dbReference type="ARBA" id="ARBA00023163"/>
    </source>
</evidence>
<feature type="compositionally biased region" description="Low complexity" evidence="7">
    <location>
        <begin position="292"/>
        <end position="304"/>
    </location>
</feature>
<evidence type="ECO:0000259" key="8">
    <source>
        <dbReference type="PROSITE" id="PS50128"/>
    </source>
</evidence>
<keyword evidence="2" id="KW-0677">Repeat</keyword>
<feature type="compositionally biased region" description="Low complexity" evidence="7">
    <location>
        <begin position="182"/>
        <end position="195"/>
    </location>
</feature>
<feature type="compositionally biased region" description="Acidic residues" evidence="7">
    <location>
        <begin position="774"/>
        <end position="786"/>
    </location>
</feature>
<evidence type="ECO:0000313" key="10">
    <source>
        <dbReference type="RefSeq" id="XP_017030154.1"/>
    </source>
</evidence>
<feature type="region of interest" description="Disordered" evidence="7">
    <location>
        <begin position="593"/>
        <end position="617"/>
    </location>
</feature>
<dbReference type="Gene3D" id="1.10.10.790">
    <property type="entry name" value="Surp module"/>
    <property type="match status" value="2"/>
</dbReference>
<dbReference type="GO" id="GO:0000395">
    <property type="term" value="P:mRNA 5'-splice site recognition"/>
    <property type="evidence" value="ECO:0007669"/>
    <property type="project" value="TreeGrafter"/>
</dbReference>
<feature type="domain" description="SURP motif" evidence="8">
    <location>
        <begin position="492"/>
        <end position="532"/>
    </location>
</feature>
<feature type="region of interest" description="Disordered" evidence="7">
    <location>
        <begin position="635"/>
        <end position="657"/>
    </location>
</feature>
<feature type="compositionally biased region" description="Basic and acidic residues" evidence="7">
    <location>
        <begin position="757"/>
        <end position="773"/>
    </location>
</feature>
<feature type="region of interest" description="Disordered" evidence="7">
    <location>
        <begin position="292"/>
        <end position="323"/>
    </location>
</feature>
<feature type="compositionally biased region" description="Polar residues" evidence="7">
    <location>
        <begin position="367"/>
        <end position="380"/>
    </location>
</feature>
<feature type="compositionally biased region" description="Basic residues" evidence="7">
    <location>
        <begin position="901"/>
        <end position="959"/>
    </location>
</feature>
<name>A0A6P4J478_DROKI</name>
<dbReference type="InterPro" id="IPR040397">
    <property type="entry name" value="SWAP"/>
</dbReference>
<dbReference type="InterPro" id="IPR000061">
    <property type="entry name" value="Surp"/>
</dbReference>
<accession>A0A6P4J478</accession>
<sequence>MMPYNVRNAGGGSVGGILRKTGTNVGSSATTIHAASAGHINGSAASSAASLETRQPPLELLVFGYACKIFRDDEKAREMDHGKQLIPWMGDVNLKIDRYDVRGALCELAPHEAPPGGYGNRLEYLSAEEQRAEQLCEEERYLFLYNNEEELRLRQEEDLKRLQQETSGGSYSQVGFQYDGQSSAASSTSSTAPPAQLSPNSEESELPFVLPRTLMMAPPLGMQLPETMKQHAIIEKTARFIATQGAQMEILIKAKQANNSQFDFLTQGGYLQPYYRHLLAAIKAAKFAPAPEISMEQQQQQNTEQQEDSQLGEDSGGALGKRGNTNQVVITVPTIKYKPSANCAYTQLISKIKGVPLQAVLLEDESSNPSNGTASPTLSCRSEGHSQGGEFTPVLLQYNGSTFTHQEETAAAAEEVQQQQQIEVASEANTSEPPQVELLKNTSALALAQNYSSESEEEEEEGEEEQQEQKKEPVKPEPVLTFPVPEETLRHIIDKTATYVIKNGRQFEETLRTKSVERFSFLLPENEFYAYYLYKVTGDVDAASKEEKTRKAAAVAAALMSKKGLSFGGSAAGNALEKAPVSFSIRARDENAPLQPILPQEASDEEATGGEHVRPGMPDSVQRAIKQVETQLLARTASQKAGSSPQKEQRQAEERVKDKLAQIAREKLNGMISREKQLQLERKRKAMAFLNQIKGEVTSVGSAVPSAPELAAGASPSRGAGNSDNESNDSVRSIPITYFGPDDDEDDDDDDDDEGDGEHIQKQLNKEALKPNPEDEEDDDDDGDGFDLEKYNLLNDDSTNTFTSKPVRAPSAPPPPVITPMQAAVLLSDDDDVQLVSTSARISSSRHQRMTTHRRRSRSRSRSRSSSASSRELSSLRRRPKGLPKTSRESMMHQHQQQQQQRRKSPKKRRRSRSRNRSRSRSRSLRRSRSRSRSRSISRPSRRSRSRSHSSSRRQRRQRTPPPTKKISSKQRHKRRRRSGSA</sequence>
<keyword evidence="3" id="KW-0694">RNA-binding</keyword>
<feature type="region of interest" description="Disordered" evidence="7">
    <location>
        <begin position="837"/>
        <end position="982"/>
    </location>
</feature>
<evidence type="ECO:0000256" key="1">
    <source>
        <dbReference type="ARBA" id="ARBA00022664"/>
    </source>
</evidence>
<keyword evidence="5" id="KW-0804">Transcription</keyword>
<feature type="region of interest" description="Disordered" evidence="7">
    <location>
        <begin position="415"/>
        <end position="436"/>
    </location>
</feature>
<feature type="compositionally biased region" description="Polar residues" evidence="7">
    <location>
        <begin position="795"/>
        <end position="804"/>
    </location>
</feature>
<protein>
    <submittedName>
        <fullName evidence="10">Protein suppressor of white apricot isoform X1</fullName>
    </submittedName>
</protein>
<dbReference type="PANTHER" id="PTHR13161">
    <property type="entry name" value="SPLICING FACTOR SUPPRESSOR OF WHITE APRICOT"/>
    <property type="match status" value="1"/>
</dbReference>
<evidence type="ECO:0000256" key="3">
    <source>
        <dbReference type="ARBA" id="ARBA00022884"/>
    </source>
</evidence>
<keyword evidence="4" id="KW-0805">Transcription regulation</keyword>
<evidence type="ECO:0000256" key="6">
    <source>
        <dbReference type="ARBA" id="ARBA00023187"/>
    </source>
</evidence>
<dbReference type="InterPro" id="IPR019147">
    <property type="entry name" value="SWAP_N_domain"/>
</dbReference>
<feature type="compositionally biased region" description="Polar residues" evidence="7">
    <location>
        <begin position="720"/>
        <end position="731"/>
    </location>
</feature>
<feature type="compositionally biased region" description="Polar residues" evidence="7">
    <location>
        <begin position="636"/>
        <end position="646"/>
    </location>
</feature>
<dbReference type="RefSeq" id="XP_017030154.1">
    <property type="nucleotide sequence ID" value="XM_017174665.3"/>
</dbReference>
<feature type="compositionally biased region" description="Low complexity" evidence="7">
    <location>
        <begin position="415"/>
        <end position="428"/>
    </location>
</feature>
<feature type="domain" description="SURP motif" evidence="8">
    <location>
        <begin position="233"/>
        <end position="275"/>
    </location>
</feature>
<proteinExistence type="predicted"/>
<dbReference type="Proteomes" id="UP001652661">
    <property type="component" value="Chromosome X"/>
</dbReference>
<feature type="compositionally biased region" description="Acidic residues" evidence="7">
    <location>
        <begin position="454"/>
        <end position="466"/>
    </location>
</feature>
<dbReference type="SMART" id="SM01141">
    <property type="entry name" value="DRY_EERY"/>
    <property type="match status" value="1"/>
</dbReference>
<keyword evidence="6" id="KW-0508">mRNA splicing</keyword>
<feature type="compositionally biased region" description="Basic residues" evidence="7">
    <location>
        <begin position="844"/>
        <end position="863"/>
    </location>
</feature>
<organism evidence="9 10">
    <name type="scientific">Drosophila kikkawai</name>
    <name type="common">Fruit fly</name>
    <dbReference type="NCBI Taxonomy" id="30033"/>
    <lineage>
        <taxon>Eukaryota</taxon>
        <taxon>Metazoa</taxon>
        <taxon>Ecdysozoa</taxon>
        <taxon>Arthropoda</taxon>
        <taxon>Hexapoda</taxon>
        <taxon>Insecta</taxon>
        <taxon>Pterygota</taxon>
        <taxon>Neoptera</taxon>
        <taxon>Endopterygota</taxon>
        <taxon>Diptera</taxon>
        <taxon>Brachycera</taxon>
        <taxon>Muscomorpha</taxon>
        <taxon>Ephydroidea</taxon>
        <taxon>Drosophilidae</taxon>
        <taxon>Drosophila</taxon>
        <taxon>Sophophora</taxon>
    </lineage>
</organism>
<evidence type="ECO:0000256" key="4">
    <source>
        <dbReference type="ARBA" id="ARBA00023015"/>
    </source>
</evidence>
<evidence type="ECO:0000256" key="2">
    <source>
        <dbReference type="ARBA" id="ARBA00022737"/>
    </source>
</evidence>
<evidence type="ECO:0000313" key="9">
    <source>
        <dbReference type="Proteomes" id="UP001652661"/>
    </source>
</evidence>
<feature type="compositionally biased region" description="Low complexity" evidence="7">
    <location>
        <begin position="864"/>
        <end position="873"/>
    </location>
</feature>
<feature type="region of interest" description="Disordered" evidence="7">
    <location>
        <begin position="180"/>
        <end position="204"/>
    </location>
</feature>
<feature type="compositionally biased region" description="Acidic residues" evidence="7">
    <location>
        <begin position="741"/>
        <end position="756"/>
    </location>
</feature>
<reference evidence="10" key="1">
    <citation type="submission" date="2025-08" db="UniProtKB">
        <authorList>
            <consortium name="RefSeq"/>
        </authorList>
    </citation>
    <scope>IDENTIFICATION</scope>
    <source>
        <strain evidence="10">14028-0561.14</strain>
        <tissue evidence="10">Whole fly</tissue>
    </source>
</reference>
<dbReference type="AlphaFoldDB" id="A0A6P4J478"/>
<gene>
    <name evidence="10" type="primary">su(w[a])</name>
</gene>
<dbReference type="GO" id="GO:0003723">
    <property type="term" value="F:RNA binding"/>
    <property type="evidence" value="ECO:0007669"/>
    <property type="project" value="UniProtKB-KW"/>
</dbReference>
<dbReference type="InterPro" id="IPR035967">
    <property type="entry name" value="SWAP/Surp_sf"/>
</dbReference>
<dbReference type="Pfam" id="PF09750">
    <property type="entry name" value="DRY_EERY"/>
    <property type="match status" value="1"/>
</dbReference>
<dbReference type="PANTHER" id="PTHR13161:SF15">
    <property type="entry name" value="SPLICING FACTOR, SUPPRESSOR OF WHITE-APRICOT HOMOLOG"/>
    <property type="match status" value="1"/>
</dbReference>
<keyword evidence="9" id="KW-1185">Reference proteome</keyword>
<dbReference type="SUPFAM" id="SSF109905">
    <property type="entry name" value="Surp module (SWAP domain)"/>
    <property type="match status" value="2"/>
</dbReference>
<keyword evidence="1" id="KW-0507">mRNA processing</keyword>
<dbReference type="Pfam" id="PF01805">
    <property type="entry name" value="Surp"/>
    <property type="match status" value="2"/>
</dbReference>
<evidence type="ECO:0000256" key="7">
    <source>
        <dbReference type="SAM" id="MobiDB-lite"/>
    </source>
</evidence>
<feature type="region of interest" description="Disordered" evidence="7">
    <location>
        <begin position="449"/>
        <end position="479"/>
    </location>
</feature>